<protein>
    <submittedName>
        <fullName evidence="2">Uncharacterized protein</fullName>
    </submittedName>
</protein>
<feature type="compositionally biased region" description="Low complexity" evidence="1">
    <location>
        <begin position="21"/>
        <end position="39"/>
    </location>
</feature>
<gene>
    <name evidence="2" type="ORF">WICPIJ_004018</name>
</gene>
<reference evidence="2" key="2">
    <citation type="submission" date="2021-01" db="EMBL/GenBank/DDBJ databases">
        <authorList>
            <person name="Schikora-Tamarit M.A."/>
        </authorList>
    </citation>
    <scope>NUCLEOTIDE SEQUENCE</scope>
    <source>
        <strain evidence="2">CBS2887</strain>
    </source>
</reference>
<reference evidence="2" key="1">
    <citation type="journal article" date="2021" name="Open Biol.">
        <title>Shared evolutionary footprints suggest mitochondrial oxidative damage underlies multiple complex I losses in fungi.</title>
        <authorList>
            <person name="Schikora-Tamarit M.A."/>
            <person name="Marcet-Houben M."/>
            <person name="Nosek J."/>
            <person name="Gabaldon T."/>
        </authorList>
    </citation>
    <scope>NUCLEOTIDE SEQUENCE</scope>
    <source>
        <strain evidence="2">CBS2887</strain>
    </source>
</reference>
<evidence type="ECO:0000313" key="2">
    <source>
        <dbReference type="EMBL" id="KAH3684986.1"/>
    </source>
</evidence>
<dbReference type="Proteomes" id="UP000774326">
    <property type="component" value="Unassembled WGS sequence"/>
</dbReference>
<evidence type="ECO:0000256" key="1">
    <source>
        <dbReference type="SAM" id="MobiDB-lite"/>
    </source>
</evidence>
<dbReference type="EMBL" id="JAEUBG010002239">
    <property type="protein sequence ID" value="KAH3684986.1"/>
    <property type="molecule type" value="Genomic_DNA"/>
</dbReference>
<accession>A0A9P8Q6M8</accession>
<proteinExistence type="predicted"/>
<feature type="region of interest" description="Disordered" evidence="1">
    <location>
        <begin position="21"/>
        <end position="40"/>
    </location>
</feature>
<keyword evidence="3" id="KW-1185">Reference proteome</keyword>
<feature type="region of interest" description="Disordered" evidence="1">
    <location>
        <begin position="52"/>
        <end position="95"/>
    </location>
</feature>
<organism evidence="2 3">
    <name type="scientific">Wickerhamomyces pijperi</name>
    <name type="common">Yeast</name>
    <name type="synonym">Pichia pijperi</name>
    <dbReference type="NCBI Taxonomy" id="599730"/>
    <lineage>
        <taxon>Eukaryota</taxon>
        <taxon>Fungi</taxon>
        <taxon>Dikarya</taxon>
        <taxon>Ascomycota</taxon>
        <taxon>Saccharomycotina</taxon>
        <taxon>Saccharomycetes</taxon>
        <taxon>Phaffomycetales</taxon>
        <taxon>Wickerhamomycetaceae</taxon>
        <taxon>Wickerhamomyces</taxon>
    </lineage>
</organism>
<feature type="compositionally biased region" description="Low complexity" evidence="1">
    <location>
        <begin position="66"/>
        <end position="95"/>
    </location>
</feature>
<evidence type="ECO:0000313" key="3">
    <source>
        <dbReference type="Proteomes" id="UP000774326"/>
    </source>
</evidence>
<name>A0A9P8Q6M8_WICPI</name>
<comment type="caution">
    <text evidence="2">The sequence shown here is derived from an EMBL/GenBank/DDBJ whole genome shotgun (WGS) entry which is preliminary data.</text>
</comment>
<sequence length="136" mass="13977">MARPSDNCSSSSMAFGLESSTSAKSSSTSSPFSCSLHSSPCRMVSYPSWSELYDSESDPGSPKYGSSSASISFPSSSSPSSSSFSGCSSYSPSESSSIRLITLVLVDGLNIDCTSPGFVLSVLSPGKISLKSSVFS</sequence>
<dbReference type="AlphaFoldDB" id="A0A9P8Q6M8"/>